<comment type="similarity">
    <text evidence="1">Belongs to the cyclin family. Cyclin D subfamily.</text>
</comment>
<evidence type="ECO:0000256" key="4">
    <source>
        <dbReference type="ARBA" id="ARBA00023306"/>
    </source>
</evidence>
<dbReference type="GO" id="GO:0016538">
    <property type="term" value="F:cyclin-dependent protein serine/threonine kinase regulator activity"/>
    <property type="evidence" value="ECO:0000318"/>
    <property type="project" value="GO_Central"/>
</dbReference>
<evidence type="ECO:0000256" key="3">
    <source>
        <dbReference type="ARBA" id="ARBA00023127"/>
    </source>
</evidence>
<dbReference type="EMBL" id="AGNK02002293">
    <property type="status" value="NOT_ANNOTATED_CDS"/>
    <property type="molecule type" value="Genomic_DNA"/>
</dbReference>
<dbReference type="HOGENOM" id="CLU_048040_1_1_1"/>
<evidence type="ECO:0000313" key="6">
    <source>
        <dbReference type="EnsemblPlants" id="KQL09900"/>
    </source>
</evidence>
<evidence type="ECO:0000256" key="2">
    <source>
        <dbReference type="ARBA" id="ARBA00022618"/>
    </source>
</evidence>
<dbReference type="InterPro" id="IPR039361">
    <property type="entry name" value="Cyclin"/>
</dbReference>
<dbReference type="FunFam" id="1.10.472.10:FF:000040">
    <property type="entry name" value="D6-type cyclin"/>
    <property type="match status" value="1"/>
</dbReference>
<reference evidence="7" key="1">
    <citation type="journal article" date="2012" name="Nat. Biotechnol.">
        <title>Reference genome sequence of the model plant Setaria.</title>
        <authorList>
            <person name="Bennetzen J.L."/>
            <person name="Schmutz J."/>
            <person name="Wang H."/>
            <person name="Percifield R."/>
            <person name="Hawkins J."/>
            <person name="Pontaroli A.C."/>
            <person name="Estep M."/>
            <person name="Feng L."/>
            <person name="Vaughn J.N."/>
            <person name="Grimwood J."/>
            <person name="Jenkins J."/>
            <person name="Barry K."/>
            <person name="Lindquist E."/>
            <person name="Hellsten U."/>
            <person name="Deshpande S."/>
            <person name="Wang X."/>
            <person name="Wu X."/>
            <person name="Mitros T."/>
            <person name="Triplett J."/>
            <person name="Yang X."/>
            <person name="Ye C.Y."/>
            <person name="Mauro-Herrera M."/>
            <person name="Wang L."/>
            <person name="Li P."/>
            <person name="Sharma M."/>
            <person name="Sharma R."/>
            <person name="Ronald P.C."/>
            <person name="Panaud O."/>
            <person name="Kellogg E.A."/>
            <person name="Brutnell T.P."/>
            <person name="Doust A.N."/>
            <person name="Tuskan G.A."/>
            <person name="Rokhsar D."/>
            <person name="Devos K.M."/>
        </authorList>
    </citation>
    <scope>NUCLEOTIDE SEQUENCE [LARGE SCALE GENOMIC DNA]</scope>
    <source>
        <strain evidence="7">cv. Yugu1</strain>
    </source>
</reference>
<dbReference type="GO" id="GO:0051301">
    <property type="term" value="P:cell division"/>
    <property type="evidence" value="ECO:0007669"/>
    <property type="project" value="UniProtKB-KW"/>
</dbReference>
<dbReference type="GO" id="GO:0005737">
    <property type="term" value="C:cytoplasm"/>
    <property type="evidence" value="ECO:0000318"/>
    <property type="project" value="GO_Central"/>
</dbReference>
<dbReference type="InterPro" id="IPR004367">
    <property type="entry name" value="Cyclin_C-dom"/>
</dbReference>
<sequence length="316" mass="34920">MSPRFDFAASMLLCSEDSTTIFDLEEEEESKEISWVLGSPSRHVDASSGSLLIDFPLQSESFIEELLGREEKHLPMEGYAQRLLQQPGGSDLVAVRNAAIDWIWKVHDHYKLGPLTAVLSVNYLDRFLSLCDFAVVDAEYVFDPPTVHRMEHAVLNTLSWRMQAVTACSFVDYYLHKFSDGDAVSEITLARSIELILSASKAAELMVFRPSEIAASVALVALGKHDSSVLESVATSWRQLIKERVLGCCEVIQEKIVMGNIILKSIGSSVFTEQHRPIGVLDVAACESQQSEGISSGVPIINNEGPSASKRRRICT</sequence>
<dbReference type="AlphaFoldDB" id="K3Y1Q0"/>
<evidence type="ECO:0000259" key="5">
    <source>
        <dbReference type="SMART" id="SM01332"/>
    </source>
</evidence>
<reference evidence="6" key="2">
    <citation type="submission" date="2018-08" db="UniProtKB">
        <authorList>
            <consortium name="EnsemblPlants"/>
        </authorList>
    </citation>
    <scope>IDENTIFICATION</scope>
    <source>
        <strain evidence="6">Yugu1</strain>
    </source>
</reference>
<dbReference type="Pfam" id="PF00134">
    <property type="entry name" value="Cyclin_N"/>
    <property type="match status" value="1"/>
</dbReference>
<dbReference type="Proteomes" id="UP000004995">
    <property type="component" value="Unassembled WGS sequence"/>
</dbReference>
<dbReference type="SUPFAM" id="SSF47954">
    <property type="entry name" value="Cyclin-like"/>
    <property type="match status" value="1"/>
</dbReference>
<dbReference type="Gramene" id="KQL09900">
    <property type="protein sequence ID" value="KQL09900"/>
    <property type="gene ID" value="SETIT_008116mg"/>
</dbReference>
<name>K3Y1Q0_SETIT</name>
<keyword evidence="4" id="KW-0131">Cell cycle</keyword>
<dbReference type="Gene3D" id="1.10.472.10">
    <property type="entry name" value="Cyclin-like"/>
    <property type="match status" value="4"/>
</dbReference>
<dbReference type="eggNOG" id="KOG0656">
    <property type="taxonomic scope" value="Eukaryota"/>
</dbReference>
<dbReference type="InParanoid" id="K3Y1Q0"/>
<dbReference type="SMART" id="SM01332">
    <property type="entry name" value="Cyclin_C"/>
    <property type="match status" value="1"/>
</dbReference>
<proteinExistence type="inferred from homology"/>
<dbReference type="EnsemblPlants" id="KQL09900">
    <property type="protein sequence ID" value="KQL09900"/>
    <property type="gene ID" value="SETIT_008116mg"/>
</dbReference>
<dbReference type="GO" id="GO:0000307">
    <property type="term" value="C:cyclin-dependent protein kinase holoenzyme complex"/>
    <property type="evidence" value="ECO:0000318"/>
    <property type="project" value="GO_Central"/>
</dbReference>
<dbReference type="GO" id="GO:0005634">
    <property type="term" value="C:nucleus"/>
    <property type="evidence" value="ECO:0000318"/>
    <property type="project" value="GO_Central"/>
</dbReference>
<dbReference type="PANTHER" id="PTHR10177">
    <property type="entry name" value="CYCLINS"/>
    <property type="match status" value="1"/>
</dbReference>
<protein>
    <recommendedName>
        <fullName evidence="5">Cyclin C-terminal domain-containing protein</fullName>
    </recommendedName>
</protein>
<keyword evidence="3" id="KW-0195">Cyclin</keyword>
<feature type="domain" description="Cyclin C-terminal" evidence="5">
    <location>
        <begin position="165"/>
        <end position="289"/>
    </location>
</feature>
<dbReference type="PROSITE" id="PS00292">
    <property type="entry name" value="CYCLINS"/>
    <property type="match status" value="1"/>
</dbReference>
<dbReference type="OMA" id="CCEVIQE"/>
<keyword evidence="2" id="KW-0132">Cell division</keyword>
<organism evidence="6 7">
    <name type="scientific">Setaria italica</name>
    <name type="common">Foxtail millet</name>
    <name type="synonym">Panicum italicum</name>
    <dbReference type="NCBI Taxonomy" id="4555"/>
    <lineage>
        <taxon>Eukaryota</taxon>
        <taxon>Viridiplantae</taxon>
        <taxon>Streptophyta</taxon>
        <taxon>Embryophyta</taxon>
        <taxon>Tracheophyta</taxon>
        <taxon>Spermatophyta</taxon>
        <taxon>Magnoliopsida</taxon>
        <taxon>Liliopsida</taxon>
        <taxon>Poales</taxon>
        <taxon>Poaceae</taxon>
        <taxon>PACMAD clade</taxon>
        <taxon>Panicoideae</taxon>
        <taxon>Panicodae</taxon>
        <taxon>Paniceae</taxon>
        <taxon>Cenchrinae</taxon>
        <taxon>Setaria</taxon>
    </lineage>
</organism>
<dbReference type="InterPro" id="IPR048258">
    <property type="entry name" value="Cyclins_cyclin-box"/>
</dbReference>
<dbReference type="GO" id="GO:0000082">
    <property type="term" value="P:G1/S transition of mitotic cell cycle"/>
    <property type="evidence" value="ECO:0000318"/>
    <property type="project" value="GO_Central"/>
</dbReference>
<evidence type="ECO:0000256" key="1">
    <source>
        <dbReference type="ARBA" id="ARBA00009065"/>
    </source>
</evidence>
<dbReference type="InterPro" id="IPR036915">
    <property type="entry name" value="Cyclin-like_sf"/>
</dbReference>
<dbReference type="CDD" id="cd20544">
    <property type="entry name" value="CYCLIN_AtCycD-like_rpt2"/>
    <property type="match status" value="1"/>
</dbReference>
<dbReference type="STRING" id="4555.K3Y1Q0"/>
<evidence type="ECO:0000313" key="7">
    <source>
        <dbReference type="Proteomes" id="UP000004995"/>
    </source>
</evidence>
<keyword evidence="7" id="KW-1185">Reference proteome</keyword>
<dbReference type="InterPro" id="IPR006671">
    <property type="entry name" value="Cyclin_N"/>
</dbReference>
<accession>K3Y1Q0</accession>